<dbReference type="InterPro" id="IPR029044">
    <property type="entry name" value="Nucleotide-diphossugar_trans"/>
</dbReference>
<dbReference type="InterPro" id="IPR007577">
    <property type="entry name" value="GlycoTrfase_DXD_sugar-bd_CS"/>
</dbReference>
<gene>
    <name evidence="2" type="ORF">FHL15_010500</name>
</gene>
<comment type="similarity">
    <text evidence="1">Belongs to the glycosyltransferase 32 family.</text>
</comment>
<dbReference type="PANTHER" id="PTHR31834:SF8">
    <property type="entry name" value="TRANSFERASE, PUTATIVE (AFU_ORTHOLOGUE AFUA_6G14040)-RELATED"/>
    <property type="match status" value="1"/>
</dbReference>
<accession>A0A553HL15</accession>
<name>A0A553HL15_9PEZI</name>
<protein>
    <submittedName>
        <fullName evidence="2">Uncharacterized protein</fullName>
    </submittedName>
</protein>
<organism evidence="2 3">
    <name type="scientific">Xylaria flabelliformis</name>
    <dbReference type="NCBI Taxonomy" id="2512241"/>
    <lineage>
        <taxon>Eukaryota</taxon>
        <taxon>Fungi</taxon>
        <taxon>Dikarya</taxon>
        <taxon>Ascomycota</taxon>
        <taxon>Pezizomycotina</taxon>
        <taxon>Sordariomycetes</taxon>
        <taxon>Xylariomycetidae</taxon>
        <taxon>Xylariales</taxon>
        <taxon>Xylariaceae</taxon>
        <taxon>Xylaria</taxon>
    </lineage>
</organism>
<reference evidence="3" key="1">
    <citation type="submission" date="2019-06" db="EMBL/GenBank/DDBJ databases">
        <title>Draft genome sequence of the griseofulvin-producing fungus Xylaria cubensis strain G536.</title>
        <authorList>
            <person name="Mead M.E."/>
            <person name="Raja H.A."/>
            <person name="Steenwyk J.L."/>
            <person name="Knowles S.L."/>
            <person name="Oberlies N.H."/>
            <person name="Rokas A."/>
        </authorList>
    </citation>
    <scope>NUCLEOTIDE SEQUENCE [LARGE SCALE GENOMIC DNA]</scope>
    <source>
        <strain evidence="3">G536</strain>
    </source>
</reference>
<dbReference type="Gene3D" id="3.90.550.20">
    <property type="match status" value="1"/>
</dbReference>
<proteinExistence type="inferred from homology"/>
<evidence type="ECO:0000256" key="1">
    <source>
        <dbReference type="ARBA" id="ARBA00009003"/>
    </source>
</evidence>
<evidence type="ECO:0000313" key="2">
    <source>
        <dbReference type="EMBL" id="TRX88641.1"/>
    </source>
</evidence>
<dbReference type="STRING" id="2512241.A0A553HL15"/>
<sequence>MVFRMIRKNRSFVTGSIAVIVLSVLSLLFLSSRFQPFVPHVDFPKNESQLKSLAIAPKYTLPFTFSRDHLIPPKIWQILLPQPNKPANAPFDVQVLADTPSWLIRNPGYGYILIGQGEADDFVNTHFSGDTKIIDAWRALKNPGVKSDLLRYLILFIEGGIYTDIDTEALKPIDFWVPEQYRDQAKVVIGIEWDQLNGGPWAEIPHRLQFCQWTIAAAPGHPLFMRMAYHAINALENLATEHNTTLGNLDPSSVEVMMSSGPASWTDIVLEQLKEMNPNVTDVTDFSGMKPTGPRLCGDILVLTIDGFGMGQPHSNSTNDGTIPEAALLKHKFRGSWRNSGQNPRFPAPIY</sequence>
<dbReference type="GO" id="GO:0006487">
    <property type="term" value="P:protein N-linked glycosylation"/>
    <property type="evidence" value="ECO:0007669"/>
    <property type="project" value="TreeGrafter"/>
</dbReference>
<keyword evidence="3" id="KW-1185">Reference proteome</keyword>
<dbReference type="Proteomes" id="UP000319160">
    <property type="component" value="Unassembled WGS sequence"/>
</dbReference>
<dbReference type="PANTHER" id="PTHR31834">
    <property type="entry name" value="INITIATION-SPECIFIC ALPHA-1,6-MANNOSYLTRANSFERASE"/>
    <property type="match status" value="1"/>
</dbReference>
<dbReference type="OrthoDB" id="409543at2759"/>
<dbReference type="InterPro" id="IPR039367">
    <property type="entry name" value="Och1-like"/>
</dbReference>
<evidence type="ECO:0000313" key="3">
    <source>
        <dbReference type="Proteomes" id="UP000319160"/>
    </source>
</evidence>
<comment type="caution">
    <text evidence="2">The sequence shown here is derived from an EMBL/GenBank/DDBJ whole genome shotgun (WGS) entry which is preliminary data.</text>
</comment>
<dbReference type="AlphaFoldDB" id="A0A553HL15"/>
<dbReference type="EMBL" id="VFLP01000083">
    <property type="protein sequence ID" value="TRX88641.1"/>
    <property type="molecule type" value="Genomic_DNA"/>
</dbReference>
<dbReference type="SUPFAM" id="SSF53448">
    <property type="entry name" value="Nucleotide-diphospho-sugar transferases"/>
    <property type="match status" value="1"/>
</dbReference>
<dbReference type="Pfam" id="PF04488">
    <property type="entry name" value="Gly_transf_sug"/>
    <property type="match status" value="1"/>
</dbReference>
<dbReference type="GO" id="GO:0000009">
    <property type="term" value="F:alpha-1,6-mannosyltransferase activity"/>
    <property type="evidence" value="ECO:0007669"/>
    <property type="project" value="InterPro"/>
</dbReference>
<dbReference type="GO" id="GO:0000136">
    <property type="term" value="C:mannan polymerase complex"/>
    <property type="evidence" value="ECO:0007669"/>
    <property type="project" value="TreeGrafter"/>
</dbReference>